<keyword evidence="3" id="KW-1185">Reference proteome</keyword>
<reference evidence="2" key="1">
    <citation type="submission" date="2021-02" db="EMBL/GenBank/DDBJ databases">
        <authorList>
            <person name="Nowell W R."/>
        </authorList>
    </citation>
    <scope>NUCLEOTIDE SEQUENCE</scope>
</reference>
<evidence type="ECO:0000256" key="1">
    <source>
        <dbReference type="SAM" id="SignalP"/>
    </source>
</evidence>
<evidence type="ECO:0000313" key="2">
    <source>
        <dbReference type="EMBL" id="CAF1418132.1"/>
    </source>
</evidence>
<evidence type="ECO:0000313" key="3">
    <source>
        <dbReference type="Proteomes" id="UP000663832"/>
    </source>
</evidence>
<protein>
    <submittedName>
        <fullName evidence="2">Uncharacterized protein</fullName>
    </submittedName>
</protein>
<sequence>MVSFIHMIVSILFLKGYHSIKCVDQIQLQLSSSEMTLLNNETIFKNLKSIDRTMCQVYVEFDFINQKLIIKFGQSMEFPRLRSVENTYINIVTTMASVNFEKKINQTSIKTKINLICYSNDKCDQQLVFEILDRLIKTNYKDLESHIRSLIFVQRIKTNKCTVGNDNNTEFCSGTACSWYHSLNTKQNEGKCEHVPLRILPMIELNTEIRMFEKLKIRNGEIESNPIRAVFKHQSSIKFWCKLNNCNNHRIGKVVKEVVNKYYDLWTIYKVCKSNEE</sequence>
<feature type="chain" id="PRO_5032602612" evidence="1">
    <location>
        <begin position="20"/>
        <end position="277"/>
    </location>
</feature>
<comment type="caution">
    <text evidence="2">The sequence shown here is derived from an EMBL/GenBank/DDBJ whole genome shotgun (WGS) entry which is preliminary data.</text>
</comment>
<feature type="signal peptide" evidence="1">
    <location>
        <begin position="1"/>
        <end position="19"/>
    </location>
</feature>
<organism evidence="2 3">
    <name type="scientific">Adineta steineri</name>
    <dbReference type="NCBI Taxonomy" id="433720"/>
    <lineage>
        <taxon>Eukaryota</taxon>
        <taxon>Metazoa</taxon>
        <taxon>Spiralia</taxon>
        <taxon>Gnathifera</taxon>
        <taxon>Rotifera</taxon>
        <taxon>Eurotatoria</taxon>
        <taxon>Bdelloidea</taxon>
        <taxon>Adinetida</taxon>
        <taxon>Adinetidae</taxon>
        <taxon>Adineta</taxon>
    </lineage>
</organism>
<accession>A0A815M3N6</accession>
<gene>
    <name evidence="2" type="ORF">QVE165_LOCUS38035</name>
</gene>
<dbReference type="Proteomes" id="UP000663832">
    <property type="component" value="Unassembled WGS sequence"/>
</dbReference>
<dbReference type="AlphaFoldDB" id="A0A815M3N6"/>
<dbReference type="EMBL" id="CAJNOM010000403">
    <property type="protein sequence ID" value="CAF1418132.1"/>
    <property type="molecule type" value="Genomic_DNA"/>
</dbReference>
<name>A0A815M3N6_9BILA</name>
<proteinExistence type="predicted"/>
<dbReference type="OrthoDB" id="10049276at2759"/>
<keyword evidence="1" id="KW-0732">Signal</keyword>